<keyword evidence="6" id="KW-0539">Nucleus</keyword>
<evidence type="ECO:0000313" key="8">
    <source>
        <dbReference type="Proteomes" id="UP000186583"/>
    </source>
</evidence>
<dbReference type="InterPro" id="IPR052360">
    <property type="entry name" value="Transcr_Regulatory_Proteins"/>
</dbReference>
<evidence type="ECO:0000256" key="3">
    <source>
        <dbReference type="ARBA" id="ARBA00023015"/>
    </source>
</evidence>
<name>A0A1Q8S8M5_9PEZI</name>
<keyword evidence="1" id="KW-0479">Metal-binding</keyword>
<dbReference type="EMBL" id="MPGH01000005">
    <property type="protein sequence ID" value="OLN97775.1"/>
    <property type="molecule type" value="Genomic_DNA"/>
</dbReference>
<proteinExistence type="predicted"/>
<organism evidence="7 8">
    <name type="scientific">Colletotrichum chlorophyti</name>
    <dbReference type="NCBI Taxonomy" id="708187"/>
    <lineage>
        <taxon>Eukaryota</taxon>
        <taxon>Fungi</taxon>
        <taxon>Dikarya</taxon>
        <taxon>Ascomycota</taxon>
        <taxon>Pezizomycotina</taxon>
        <taxon>Sordariomycetes</taxon>
        <taxon>Hypocreomycetidae</taxon>
        <taxon>Glomerellales</taxon>
        <taxon>Glomerellaceae</taxon>
        <taxon>Colletotrichum</taxon>
    </lineage>
</organism>
<keyword evidence="3" id="KW-0805">Transcription regulation</keyword>
<dbReference type="PANTHER" id="PTHR36206:SF16">
    <property type="entry name" value="TRANSCRIPTION FACTOR DOMAIN-CONTAINING PROTEIN-RELATED"/>
    <property type="match status" value="1"/>
</dbReference>
<protein>
    <recommendedName>
        <fullName evidence="9">Zn(2)-C6 fungal-type domain-containing protein</fullName>
    </recommendedName>
</protein>
<dbReference type="InterPro" id="IPR021858">
    <property type="entry name" value="Fun_TF"/>
</dbReference>
<dbReference type="GO" id="GO:0046872">
    <property type="term" value="F:metal ion binding"/>
    <property type="evidence" value="ECO:0007669"/>
    <property type="project" value="UniProtKB-KW"/>
</dbReference>
<keyword evidence="4" id="KW-0238">DNA-binding</keyword>
<dbReference type="OrthoDB" id="3145928at2759"/>
<dbReference type="GO" id="GO:0003677">
    <property type="term" value="F:DNA binding"/>
    <property type="evidence" value="ECO:0007669"/>
    <property type="project" value="UniProtKB-KW"/>
</dbReference>
<dbReference type="PANTHER" id="PTHR36206">
    <property type="entry name" value="ASPERCRYPTIN BIOSYNTHESIS CLUSTER-SPECIFIC TRANSCRIPTION REGULATOR ATNN-RELATED"/>
    <property type="match status" value="1"/>
</dbReference>
<sequence>MRPACRRCVTTGRTCDGYGVWGPGDGGKRLMSTQAPAISYNHTRAAVSGLPDSDKRHYEWFVHRTIYKLVGIFDSPFWETLILQMSSSEPAVLHAVLTVSSVHKSETANIQLSEGAPAVAGMQDYCALRHYNRSIGLLQGHLSSDNPTSTRIALVCCLLFVSLEYLQKRYETGYLHLSNGVRLLELIAPGSSCKGDSDATGGDKSTDLATEWLADAVWRLYIQARMLKSSPSRGVPKEAPGLGDLSRAPNSFQSLNQARHELERLLSTAYSLQERGHRYGLEDDLPNAFELLIVQPRLRNDLATWLQSFREFKVKNRASLSTRERLAYRLLLVYQTMAYIITETSLTTDNECVFDSYENHFTSITSSSAKILFEAIPVVLADVSNGACQHSSSYVADMGLVPPLYYCALKCRMPYIRRKAVHILSQDLHQEGIWHAPLAAKIASEITRLEEVGFYDDLTDGPTSRLRVLRNQCRCQETAEFVT</sequence>
<dbReference type="Proteomes" id="UP000186583">
    <property type="component" value="Unassembled WGS sequence"/>
</dbReference>
<accession>A0A1Q8S8M5</accession>
<dbReference type="AlphaFoldDB" id="A0A1Q8S8M5"/>
<evidence type="ECO:0000256" key="5">
    <source>
        <dbReference type="ARBA" id="ARBA00023163"/>
    </source>
</evidence>
<keyword evidence="2" id="KW-0862">Zinc</keyword>
<evidence type="ECO:0000256" key="4">
    <source>
        <dbReference type="ARBA" id="ARBA00023125"/>
    </source>
</evidence>
<dbReference type="STRING" id="708187.A0A1Q8S8M5"/>
<keyword evidence="5" id="KW-0804">Transcription</keyword>
<evidence type="ECO:0008006" key="9">
    <source>
        <dbReference type="Google" id="ProtNLM"/>
    </source>
</evidence>
<evidence type="ECO:0000256" key="6">
    <source>
        <dbReference type="ARBA" id="ARBA00023242"/>
    </source>
</evidence>
<evidence type="ECO:0000256" key="2">
    <source>
        <dbReference type="ARBA" id="ARBA00022833"/>
    </source>
</evidence>
<gene>
    <name evidence="7" type="ORF">CCHL11_07921</name>
</gene>
<reference evidence="7 8" key="1">
    <citation type="submission" date="2016-11" db="EMBL/GenBank/DDBJ databases">
        <title>Draft Genome Assembly of Colletotrichum chlorophyti a pathogen of herbaceous plants.</title>
        <authorList>
            <person name="Gan P."/>
            <person name="Narusaka M."/>
            <person name="Tsushima A."/>
            <person name="Narusaka Y."/>
            <person name="Takano Y."/>
            <person name="Shirasu K."/>
        </authorList>
    </citation>
    <scope>NUCLEOTIDE SEQUENCE [LARGE SCALE GENOMIC DNA]</scope>
    <source>
        <strain evidence="7 8">NTL11</strain>
    </source>
</reference>
<evidence type="ECO:0000256" key="1">
    <source>
        <dbReference type="ARBA" id="ARBA00022723"/>
    </source>
</evidence>
<dbReference type="Pfam" id="PF11951">
    <property type="entry name" value="Fungal_trans_2"/>
    <property type="match status" value="1"/>
</dbReference>
<keyword evidence="8" id="KW-1185">Reference proteome</keyword>
<comment type="caution">
    <text evidence="7">The sequence shown here is derived from an EMBL/GenBank/DDBJ whole genome shotgun (WGS) entry which is preliminary data.</text>
</comment>
<evidence type="ECO:0000313" key="7">
    <source>
        <dbReference type="EMBL" id="OLN97775.1"/>
    </source>
</evidence>